<evidence type="ECO:0000313" key="2">
    <source>
        <dbReference type="RefSeq" id="XP_027098474.1"/>
    </source>
</evidence>
<dbReference type="AlphaFoldDB" id="A0A6P6V660"/>
<protein>
    <submittedName>
        <fullName evidence="2">Cell number regulator 10-like isoform X1</fullName>
    </submittedName>
</protein>
<sequence>MGIFPSIGNSNEWSTGLCDCTKDCRSCCLTCWCPCVAFGRNAEIVDKGQNSCCLMGCIFYLLNLTCHYAGCSWIISMGYRSKLRKQFGIKGGSCQDCLIHFCCQSCALCQEYRELESQGFDVSAGWDGNTSKKIANWMTLAPVWQSMKR</sequence>
<dbReference type="RefSeq" id="XP_027098474.1">
    <property type="nucleotide sequence ID" value="XM_027242673.2"/>
</dbReference>
<reference evidence="2" key="2">
    <citation type="submission" date="2025-08" db="UniProtKB">
        <authorList>
            <consortium name="RefSeq"/>
        </authorList>
    </citation>
    <scope>IDENTIFICATION</scope>
    <source>
        <tissue evidence="2">Leaves</tissue>
    </source>
</reference>
<dbReference type="Proteomes" id="UP001652660">
    <property type="component" value="Chromosome 11e"/>
</dbReference>
<dbReference type="GeneID" id="113717850"/>
<dbReference type="InterPro" id="IPR006461">
    <property type="entry name" value="PLAC_motif_containing"/>
</dbReference>
<dbReference type="OrthoDB" id="1045822at2759"/>
<reference evidence="1" key="1">
    <citation type="journal article" date="2025" name="Foods">
        <title>Unveiling the Microbial Signatures of Arabica Coffee Cherries: Insights into Ripeness Specific Diversity, Functional Traits, and Implications for Quality and Safety.</title>
        <authorList>
            <consortium name="RefSeq"/>
            <person name="Tenea G.N."/>
            <person name="Cifuentes V."/>
            <person name="Reyes P."/>
            <person name="Cevallos-Vallejos M."/>
        </authorList>
    </citation>
    <scope>NUCLEOTIDE SEQUENCE [LARGE SCALE GENOMIC DNA]</scope>
</reference>
<dbReference type="NCBIfam" id="TIGR01571">
    <property type="entry name" value="A_thal_Cys_rich"/>
    <property type="match status" value="1"/>
</dbReference>
<name>A0A6P6V660_COFAR</name>
<accession>A0A6P6V660</accession>
<gene>
    <name evidence="2" type="primary">LOC113717850</name>
</gene>
<dbReference type="Pfam" id="PF04749">
    <property type="entry name" value="PLAC8"/>
    <property type="match status" value="1"/>
</dbReference>
<evidence type="ECO:0000313" key="1">
    <source>
        <dbReference type="Proteomes" id="UP001652660"/>
    </source>
</evidence>
<dbReference type="PANTHER" id="PTHR15907">
    <property type="entry name" value="DUF614 FAMILY PROTEIN-RELATED"/>
    <property type="match status" value="1"/>
</dbReference>
<organism evidence="1 2">
    <name type="scientific">Coffea arabica</name>
    <name type="common">Arabian coffee</name>
    <dbReference type="NCBI Taxonomy" id="13443"/>
    <lineage>
        <taxon>Eukaryota</taxon>
        <taxon>Viridiplantae</taxon>
        <taxon>Streptophyta</taxon>
        <taxon>Embryophyta</taxon>
        <taxon>Tracheophyta</taxon>
        <taxon>Spermatophyta</taxon>
        <taxon>Magnoliopsida</taxon>
        <taxon>eudicotyledons</taxon>
        <taxon>Gunneridae</taxon>
        <taxon>Pentapetalae</taxon>
        <taxon>asterids</taxon>
        <taxon>lamiids</taxon>
        <taxon>Gentianales</taxon>
        <taxon>Rubiaceae</taxon>
        <taxon>Ixoroideae</taxon>
        <taxon>Gardenieae complex</taxon>
        <taxon>Bertiereae - Coffeeae clade</taxon>
        <taxon>Coffeeae</taxon>
        <taxon>Coffea</taxon>
    </lineage>
</organism>
<keyword evidence="1" id="KW-1185">Reference proteome</keyword>
<proteinExistence type="predicted"/>